<feature type="compositionally biased region" description="Basic residues" evidence="1">
    <location>
        <begin position="135"/>
        <end position="145"/>
    </location>
</feature>
<dbReference type="OrthoDB" id="2507498at2759"/>
<feature type="region of interest" description="Disordered" evidence="1">
    <location>
        <begin position="451"/>
        <end position="526"/>
    </location>
</feature>
<feature type="compositionally biased region" description="Acidic residues" evidence="1">
    <location>
        <begin position="78"/>
        <end position="101"/>
    </location>
</feature>
<evidence type="ECO:0000256" key="1">
    <source>
        <dbReference type="SAM" id="MobiDB-lite"/>
    </source>
</evidence>
<gene>
    <name evidence="2" type="ORF">PSHT_06452</name>
</gene>
<feature type="compositionally biased region" description="Polar residues" evidence="1">
    <location>
        <begin position="708"/>
        <end position="718"/>
    </location>
</feature>
<protein>
    <submittedName>
        <fullName evidence="2">Uncharacterized protein</fullName>
    </submittedName>
</protein>
<dbReference type="Proteomes" id="UP000238274">
    <property type="component" value="Unassembled WGS sequence"/>
</dbReference>
<reference evidence="3" key="3">
    <citation type="journal article" date="2018" name="Mol. Plant Microbe Interact.">
        <title>Genome sequence resources for the wheat stripe rust pathogen (Puccinia striiformis f. sp. tritici) and the barley stripe rust pathogen (Puccinia striiformis f. sp. hordei).</title>
        <authorList>
            <person name="Xia C."/>
            <person name="Wang M."/>
            <person name="Yin C."/>
            <person name="Cornejo O.E."/>
            <person name="Hulbert S.H."/>
            <person name="Chen X."/>
        </authorList>
    </citation>
    <scope>NUCLEOTIDE SEQUENCE [LARGE SCALE GENOMIC DNA]</scope>
    <source>
        <strain evidence="3">93TX-2</strain>
    </source>
</reference>
<dbReference type="EMBL" id="PKSM01000076">
    <property type="protein sequence ID" value="POW17155.1"/>
    <property type="molecule type" value="Genomic_DNA"/>
</dbReference>
<feature type="region of interest" description="Disordered" evidence="1">
    <location>
        <begin position="708"/>
        <end position="731"/>
    </location>
</feature>
<dbReference type="VEuPathDB" id="FungiDB:PSTT_05846"/>
<dbReference type="AlphaFoldDB" id="A0A2S4W5V0"/>
<keyword evidence="3" id="KW-1185">Reference proteome</keyword>
<reference evidence="3" key="2">
    <citation type="journal article" date="2018" name="BMC Genomics">
        <title>Genomic insights into host adaptation between the wheat stripe rust pathogen (Puccinia striiformis f. sp. tritici) and the barley stripe rust pathogen (Puccinia striiformis f. sp. hordei).</title>
        <authorList>
            <person name="Xia C."/>
            <person name="Wang M."/>
            <person name="Yin C."/>
            <person name="Cornejo O.E."/>
            <person name="Hulbert S.H."/>
            <person name="Chen X."/>
        </authorList>
    </citation>
    <scope>NUCLEOTIDE SEQUENCE [LARGE SCALE GENOMIC DNA]</scope>
    <source>
        <strain evidence="3">93TX-2</strain>
    </source>
</reference>
<feature type="region of interest" description="Disordered" evidence="1">
    <location>
        <begin position="242"/>
        <end position="367"/>
    </location>
</feature>
<evidence type="ECO:0000313" key="3">
    <source>
        <dbReference type="Proteomes" id="UP000238274"/>
    </source>
</evidence>
<reference evidence="2 3" key="1">
    <citation type="submission" date="2017-12" db="EMBL/GenBank/DDBJ databases">
        <title>Gene loss provides genomic basis for host adaptation in cereal stripe rust fungi.</title>
        <authorList>
            <person name="Xia C."/>
        </authorList>
    </citation>
    <scope>NUCLEOTIDE SEQUENCE [LARGE SCALE GENOMIC DNA]</scope>
    <source>
        <strain evidence="2 3">93TX-2</strain>
    </source>
</reference>
<sequence>MARTANTTRKHPPLSSSASSVKSRVLGTSDRPVHTTRSGLVFNGTAKGKNPQSNTLPSPPTSWARPTKRKVPYKDSTPTDEDVDYETQTETTDSDCVDSEPLEAPKAKRQRQTRKKAQETTRRSTQQKDQPKVKAIQKKTRRPQKKNLTPRPEPSANTVEFTFQTTGPQFPKAPSARFPWSCTLPAIGQPASALQSCFSEAPNADLVRVLGHIGVSVTGKTRSELIKLCMAYASLIRKLSSTLSDTPPEPDVNVSHSRNPTPGPSAIHPEVEVQPTKGTPPIPNVSPAPPESHHSIEFNTPTTNLRPRRANTTYSRRPIPSHSLSNAIPDSDCEQTSHVPLASPSDESTPKGPRTTSASTPDSHDHPRQILNVLKSHSQQLAELREDFNLILQHQRDMNEKLEEISEGLKQNGAKKVTRSKREPAVKKAAVKREGKLKELVHHHFATLFGLRPKSGHLRPPKVPPSPPTEGETKRWLRNLSDDADSQDEMSDSHYSSQSASTNSTPIPGIEQYPYRHGPGHPDASQSQLKIMHDMMKDKGMRRFRMDFTAPLSSPVNEFCLTLARDIFLALLESREYEGLQAEQKQPDVILEALRGYAQEGLARSYREAHWPASKISEKATKQCQAGRRTNLKNARIQTATGFDLVPIIPIIKVACSDDETDDEVAPTQGPTEKAQVQKFCVVRDLAWRNKDLTIIFQWLDKQHELQSKANPKGQQGNLPRVRRRPVQPVNSSILPGKGLPKIAFDQEWLDLKDPVYVKGLKIKDESASLIKRTLKLIKSK</sequence>
<feature type="compositionally biased region" description="Polar residues" evidence="1">
    <location>
        <begin position="493"/>
        <end position="506"/>
    </location>
</feature>
<accession>A0A2S4W5V0</accession>
<feature type="compositionally biased region" description="Pro residues" evidence="1">
    <location>
        <begin position="278"/>
        <end position="290"/>
    </location>
</feature>
<feature type="compositionally biased region" description="Polar residues" evidence="1">
    <location>
        <begin position="297"/>
        <end position="315"/>
    </location>
</feature>
<feature type="compositionally biased region" description="Polar residues" evidence="1">
    <location>
        <begin position="322"/>
        <end position="338"/>
    </location>
</feature>
<comment type="caution">
    <text evidence="2">The sequence shown here is derived from an EMBL/GenBank/DDBJ whole genome shotgun (WGS) entry which is preliminary data.</text>
</comment>
<dbReference type="VEuPathDB" id="FungiDB:PSTT_05845"/>
<dbReference type="VEuPathDB" id="FungiDB:PSTT_05844"/>
<name>A0A2S4W5V0_9BASI</name>
<proteinExistence type="predicted"/>
<dbReference type="VEuPathDB" id="FungiDB:PSHT_06452"/>
<evidence type="ECO:0000313" key="2">
    <source>
        <dbReference type="EMBL" id="POW17155.1"/>
    </source>
</evidence>
<organism evidence="2 3">
    <name type="scientific">Puccinia striiformis</name>
    <dbReference type="NCBI Taxonomy" id="27350"/>
    <lineage>
        <taxon>Eukaryota</taxon>
        <taxon>Fungi</taxon>
        <taxon>Dikarya</taxon>
        <taxon>Basidiomycota</taxon>
        <taxon>Pucciniomycotina</taxon>
        <taxon>Pucciniomycetes</taxon>
        <taxon>Pucciniales</taxon>
        <taxon>Pucciniaceae</taxon>
        <taxon>Puccinia</taxon>
    </lineage>
</organism>
<feature type="region of interest" description="Disordered" evidence="1">
    <location>
        <begin position="1"/>
        <end position="157"/>
    </location>
</feature>